<evidence type="ECO:0000313" key="9">
    <source>
        <dbReference type="Proteomes" id="UP000316614"/>
    </source>
</evidence>
<evidence type="ECO:0000313" key="8">
    <source>
        <dbReference type="EMBL" id="QDH81564.1"/>
    </source>
</evidence>
<dbReference type="InterPro" id="IPR033985">
    <property type="entry name" value="SusD-like_N"/>
</dbReference>
<evidence type="ECO:0000256" key="1">
    <source>
        <dbReference type="ARBA" id="ARBA00004442"/>
    </source>
</evidence>
<reference evidence="8 9" key="1">
    <citation type="submission" date="2019-06" db="EMBL/GenBank/DDBJ databases">
        <title>Echinicola alkalisoli sp. nov. isolated from saline soil.</title>
        <authorList>
            <person name="Sun J.-Q."/>
            <person name="Xu L."/>
        </authorList>
    </citation>
    <scope>NUCLEOTIDE SEQUENCE [LARGE SCALE GENOMIC DNA]</scope>
    <source>
        <strain evidence="8 9">LN3S3</strain>
    </source>
</reference>
<dbReference type="PROSITE" id="PS51257">
    <property type="entry name" value="PROKAR_LIPOPROTEIN"/>
    <property type="match status" value="1"/>
</dbReference>
<gene>
    <name evidence="8" type="ORF">FKX85_11660</name>
</gene>
<dbReference type="GO" id="GO:0009279">
    <property type="term" value="C:cell outer membrane"/>
    <property type="evidence" value="ECO:0007669"/>
    <property type="project" value="UniProtKB-SubCell"/>
</dbReference>
<keyword evidence="3" id="KW-0732">Signal</keyword>
<organism evidence="8 9">
    <name type="scientific">Echinicola soli</name>
    <dbReference type="NCBI Taxonomy" id="2591634"/>
    <lineage>
        <taxon>Bacteria</taxon>
        <taxon>Pseudomonadati</taxon>
        <taxon>Bacteroidota</taxon>
        <taxon>Cytophagia</taxon>
        <taxon>Cytophagales</taxon>
        <taxon>Cyclobacteriaceae</taxon>
        <taxon>Echinicola</taxon>
    </lineage>
</organism>
<dbReference type="AlphaFoldDB" id="A0A514CP96"/>
<keyword evidence="4" id="KW-0472">Membrane</keyword>
<feature type="domain" description="SusD-like N-terminal" evidence="7">
    <location>
        <begin position="62"/>
        <end position="183"/>
    </location>
</feature>
<sequence>MKKNNLYIIAILIISGLVGCEIHRSPELSITDDTYWKTENDLKLAANYFYRFLPGHNYDENWSDNSYGQSANNISDGSRSAPSSDSDYNNAYSLVRAANKLIEKSTELEGVLDDEAIERYQAEAYFFRAWAYFDLVKKYGNIQLVTKTLNDASPELYEPAVDRSVVFDLIYSDLDFAAEHLPSPEDISDADYGRVGNTTAWGLKARAALFEGTRAKFHNYGDASKHLTIARDASLKVIESGQHQLFQDYATMLRPEGEGPGNTENMLVRLYGISYDNRVSTHTFARNIEQHEVGPTISLVESYVMNDGLPIDKSPLYEKPNSSEDHFKNRDKRLHGTVFKKGDRFTTATPEYKTGSSQHGGFTFKKYFSYEDWDINSGILDRNIMRYGEILLIYAEATYELNSSISDDDLDKSINLLRDRAGIEKLSNGFVTSNGLDMRAEIRRERRVELAQEGFRYWDLIRWKTAEEIMPKEVLGNYFFEEYGEKDLMTNEDNLIILQSAERRTFNPEKHYLWPLPLNEIAKSEGALEQNPKW</sequence>
<evidence type="ECO:0000256" key="5">
    <source>
        <dbReference type="ARBA" id="ARBA00023237"/>
    </source>
</evidence>
<dbReference type="SUPFAM" id="SSF48452">
    <property type="entry name" value="TPR-like"/>
    <property type="match status" value="1"/>
</dbReference>
<dbReference type="EMBL" id="CP041253">
    <property type="protein sequence ID" value="QDH81564.1"/>
    <property type="molecule type" value="Genomic_DNA"/>
</dbReference>
<comment type="subcellular location">
    <subcellularLocation>
        <location evidence="1">Cell outer membrane</location>
    </subcellularLocation>
</comment>
<evidence type="ECO:0000259" key="6">
    <source>
        <dbReference type="Pfam" id="PF07980"/>
    </source>
</evidence>
<keyword evidence="5" id="KW-0998">Cell outer membrane</keyword>
<accession>A0A514CP96</accession>
<proteinExistence type="inferred from homology"/>
<evidence type="ECO:0000259" key="7">
    <source>
        <dbReference type="Pfam" id="PF14322"/>
    </source>
</evidence>
<dbReference type="Pfam" id="PF07980">
    <property type="entry name" value="SusD_RagB"/>
    <property type="match status" value="1"/>
</dbReference>
<feature type="domain" description="RagB/SusD" evidence="6">
    <location>
        <begin position="292"/>
        <end position="534"/>
    </location>
</feature>
<dbReference type="InterPro" id="IPR012944">
    <property type="entry name" value="SusD_RagB_dom"/>
</dbReference>
<dbReference type="Proteomes" id="UP000316614">
    <property type="component" value="Chromosome"/>
</dbReference>
<dbReference type="KEGG" id="echi:FKX85_11660"/>
<dbReference type="Pfam" id="PF14322">
    <property type="entry name" value="SusD-like_3"/>
    <property type="match status" value="1"/>
</dbReference>
<comment type="similarity">
    <text evidence="2">Belongs to the SusD family.</text>
</comment>
<name>A0A514CP96_9BACT</name>
<evidence type="ECO:0000256" key="3">
    <source>
        <dbReference type="ARBA" id="ARBA00022729"/>
    </source>
</evidence>
<keyword evidence="9" id="KW-1185">Reference proteome</keyword>
<dbReference type="Gene3D" id="1.25.40.390">
    <property type="match status" value="1"/>
</dbReference>
<evidence type="ECO:0000256" key="4">
    <source>
        <dbReference type="ARBA" id="ARBA00023136"/>
    </source>
</evidence>
<dbReference type="InterPro" id="IPR011990">
    <property type="entry name" value="TPR-like_helical_dom_sf"/>
</dbReference>
<protein>
    <submittedName>
        <fullName evidence="8">RagB/SusD family nutrient uptake outer membrane protein</fullName>
    </submittedName>
</protein>
<dbReference type="OrthoDB" id="691907at2"/>
<evidence type="ECO:0000256" key="2">
    <source>
        <dbReference type="ARBA" id="ARBA00006275"/>
    </source>
</evidence>